<dbReference type="Gene3D" id="3.20.20.70">
    <property type="entry name" value="Aldolase class I"/>
    <property type="match status" value="2"/>
</dbReference>
<dbReference type="SUPFAM" id="SSF51395">
    <property type="entry name" value="FMN-linked oxidoreductases"/>
    <property type="match status" value="2"/>
</dbReference>
<dbReference type="InterPro" id="IPR037396">
    <property type="entry name" value="FMN_HAD"/>
</dbReference>
<name>W5JIN7_ANODA</name>
<reference evidence="7" key="4">
    <citation type="submission" date="2015-06" db="UniProtKB">
        <authorList>
            <consortium name="EnsemblMetazoa"/>
        </authorList>
    </citation>
    <scope>IDENTIFICATION</scope>
</reference>
<dbReference type="eggNOG" id="KOG0538">
    <property type="taxonomic scope" value="Eukaryota"/>
</dbReference>
<feature type="domain" description="FMN hydroxy acid dehydrogenase" evidence="5">
    <location>
        <begin position="164"/>
        <end position="550"/>
    </location>
</feature>
<dbReference type="VEuPathDB" id="VectorBase:ADAR2_007218"/>
<sequence>MLPVAWQKINLAKYTSNQSRRRTIAALGPSLGLVGELSSSRMSNVDPDCAGIMVNDHAKQRTAVDTVDDSSKSLDSVMEESLGSCNGDGYKPHSIKMWYADSIVRYVTSTYHHDRSGALESVSVVPTREQQAPAGAQTVDPWSVTGMLLEQLFRTKRSSGLGEAQRCELACVADYERRMVETVDRPIVDYCRGGAASERTIAHNRSAFERLRIRPRCLQRLGGSRSLAITCLDIGYKLPIGIAPVALQRLAHPEGEKAMARAARTFGIPFVLSVLSSVSIEELAEAVPRAPKWFQLYIFKDRELTECLVRRAEKARFRALVVTVDCPAPGLSRTERRNPLTLPPKVTCANFVPAGADGKKSCSASVLDYVRSQLDPGLGWDAIRWLMSITTLPVIVKGILHRNDALIAADIGVHGLIVSNSGGRQIDCAPAAVSNSVYGLLPGVPTKLFLCKTHLQIEILPEIVHAVGHRLEVMLDSGICEGTDVFKALALGARLVFVGRAPMYGLAVNGQRGVEEVLDILKMELESTMLNAGCATVADVTPQHVCHEVQLYYQPERLRGNWRTESGRSDRYRTRERPTREMESIRAEESADNDVDSEEVFVRGETTGERVTFQQRSVDEIRSEARVAAAHSEVRPCGSSTPIPPQPPPPYRNVPLLLSEPRGIYRSNTSNIVGRCNANASANTCQLTDSMGNVRSARTVISRKQEGLKRRTRSHSMQNLCTTLQRHSAVYHIIADVAKQYRIPYVHTSRSSVAMETLIDPDRSVVRWLELFPFEDARILRSLVRRAEKCRFRAIVLTLDENAQHINTSLEDSQPARKESFSQPDFQVLFQRGLLHPDTEPSLVEAERAPQLVSFLRKLTSLPIVVTIPMHHRDLTDDFIRAGATAIILNIGPYTPFEEFYTSVIHIVHIGK</sequence>
<dbReference type="EMBL" id="ADMH02001059">
    <property type="protein sequence ID" value="ETN64247.1"/>
    <property type="molecule type" value="Genomic_DNA"/>
</dbReference>
<dbReference type="GO" id="GO:0010181">
    <property type="term" value="F:FMN binding"/>
    <property type="evidence" value="ECO:0007669"/>
    <property type="project" value="InterPro"/>
</dbReference>
<dbReference type="HOGENOM" id="CLU_318912_0_0_1"/>
<reference evidence="6 8" key="1">
    <citation type="journal article" date="2010" name="BMC Genomics">
        <title>Combination of measures distinguishes pre-miRNAs from other stem-loops in the genome of the newly sequenced Anopheles darlingi.</title>
        <authorList>
            <person name="Mendes N.D."/>
            <person name="Freitas A.T."/>
            <person name="Vasconcelos A.T."/>
            <person name="Sagot M.F."/>
        </authorList>
    </citation>
    <scope>NUCLEOTIDE SEQUENCE</scope>
</reference>
<dbReference type="AlphaFoldDB" id="W5JIN7"/>
<dbReference type="Proteomes" id="UP000000673">
    <property type="component" value="Unassembled WGS sequence"/>
</dbReference>
<reference evidence="6" key="2">
    <citation type="submission" date="2010-05" db="EMBL/GenBank/DDBJ databases">
        <authorList>
            <person name="Almeida L.G."/>
            <person name="Nicolas M.F."/>
            <person name="Souza R.C."/>
            <person name="Vasconcelos A.T.R."/>
        </authorList>
    </citation>
    <scope>NUCLEOTIDE SEQUENCE</scope>
</reference>
<dbReference type="PANTHER" id="PTHR10578:SF149">
    <property type="entry name" value="2-HYDROXYACID OXIDASE 2"/>
    <property type="match status" value="1"/>
</dbReference>
<dbReference type="Pfam" id="PF01070">
    <property type="entry name" value="FMN_dh"/>
    <property type="match status" value="3"/>
</dbReference>
<dbReference type="VEuPathDB" id="VectorBase:ADAC004015"/>
<evidence type="ECO:0000313" key="8">
    <source>
        <dbReference type="Proteomes" id="UP000000673"/>
    </source>
</evidence>
<dbReference type="InterPro" id="IPR000262">
    <property type="entry name" value="FMN-dep_DH"/>
</dbReference>
<evidence type="ECO:0000256" key="2">
    <source>
        <dbReference type="ARBA" id="ARBA00023002"/>
    </source>
</evidence>
<protein>
    <recommendedName>
        <fullName evidence="5">FMN hydroxy acid dehydrogenase domain-containing protein</fullName>
    </recommendedName>
</protein>
<dbReference type="CDD" id="cd02809">
    <property type="entry name" value="alpha_hydroxyacid_oxid_FMN"/>
    <property type="match status" value="1"/>
</dbReference>
<comment type="similarity">
    <text evidence="3">Belongs to the FMN-dependent alpha-hydroxy acid dehydrogenase family.</text>
</comment>
<feature type="compositionally biased region" description="Basic and acidic residues" evidence="4">
    <location>
        <begin position="566"/>
        <end position="589"/>
    </location>
</feature>
<comment type="cofactor">
    <cofactor evidence="1">
        <name>FMN</name>
        <dbReference type="ChEBI" id="CHEBI:58210"/>
    </cofactor>
</comment>
<proteinExistence type="inferred from homology"/>
<keyword evidence="8" id="KW-1185">Reference proteome</keyword>
<organism evidence="6">
    <name type="scientific">Anopheles darlingi</name>
    <name type="common">Mosquito</name>
    <dbReference type="NCBI Taxonomy" id="43151"/>
    <lineage>
        <taxon>Eukaryota</taxon>
        <taxon>Metazoa</taxon>
        <taxon>Ecdysozoa</taxon>
        <taxon>Arthropoda</taxon>
        <taxon>Hexapoda</taxon>
        <taxon>Insecta</taxon>
        <taxon>Pterygota</taxon>
        <taxon>Neoptera</taxon>
        <taxon>Endopterygota</taxon>
        <taxon>Diptera</taxon>
        <taxon>Nematocera</taxon>
        <taxon>Culicoidea</taxon>
        <taxon>Culicidae</taxon>
        <taxon>Anophelinae</taxon>
        <taxon>Anopheles</taxon>
    </lineage>
</organism>
<keyword evidence="2" id="KW-0560">Oxidoreductase</keyword>
<evidence type="ECO:0000256" key="4">
    <source>
        <dbReference type="SAM" id="MobiDB-lite"/>
    </source>
</evidence>
<evidence type="ECO:0000259" key="5">
    <source>
        <dbReference type="PROSITE" id="PS51349"/>
    </source>
</evidence>
<feature type="region of interest" description="Disordered" evidence="4">
    <location>
        <begin position="631"/>
        <end position="651"/>
    </location>
</feature>
<dbReference type="PROSITE" id="PS51349">
    <property type="entry name" value="FMN_HYDROXY_ACID_DH_2"/>
    <property type="match status" value="1"/>
</dbReference>
<dbReference type="GO" id="GO:0001561">
    <property type="term" value="P:fatty acid alpha-oxidation"/>
    <property type="evidence" value="ECO:0007669"/>
    <property type="project" value="TreeGrafter"/>
</dbReference>
<feature type="region of interest" description="Disordered" evidence="4">
    <location>
        <begin position="566"/>
        <end position="596"/>
    </location>
</feature>
<reference evidence="6" key="3">
    <citation type="journal article" date="2013" name="Nucleic Acids Res.">
        <title>The genome of Anopheles darlingi, the main neotropical malaria vector.</title>
        <authorList>
            <person name="Marinotti O."/>
            <person name="Cerqueira G.C."/>
            <person name="de Almeida L.G."/>
            <person name="Ferro M.I."/>
            <person name="Loreto E.L."/>
            <person name="Zaha A."/>
            <person name="Teixeira S.M."/>
            <person name="Wespiser A.R."/>
            <person name="Almeida E Silva A."/>
            <person name="Schlindwein A.D."/>
            <person name="Pacheco A.C."/>
            <person name="Silva A.L."/>
            <person name="Graveley B.R."/>
            <person name="Walenz B.P."/>
            <person name="Lima Bde A."/>
            <person name="Ribeiro C.A."/>
            <person name="Nunes-Silva C.G."/>
            <person name="de Carvalho C.R."/>
            <person name="Soares C.M."/>
            <person name="de Menezes C.B."/>
            <person name="Matiolli C."/>
            <person name="Caffrey D."/>
            <person name="Araujo D.A."/>
            <person name="de Oliveira D.M."/>
            <person name="Golenbock D."/>
            <person name="Grisard E.C."/>
            <person name="Fantinatti-Garboggini F."/>
            <person name="de Carvalho F.M."/>
            <person name="Barcellos F.G."/>
            <person name="Prosdocimi F."/>
            <person name="May G."/>
            <person name="Azevedo Junior G.M."/>
            <person name="Guimaraes G.M."/>
            <person name="Goldman G.H."/>
            <person name="Padilha I.Q."/>
            <person name="Batista Jda S."/>
            <person name="Ferro J.A."/>
            <person name="Ribeiro J.M."/>
            <person name="Fietto J.L."/>
            <person name="Dabbas K.M."/>
            <person name="Cerdeira L."/>
            <person name="Agnez-Lima L.F."/>
            <person name="Brocchi M."/>
            <person name="de Carvalho M.O."/>
            <person name="Teixeira Mde M."/>
            <person name="Diniz Maia Mde M."/>
            <person name="Goldman M.H."/>
            <person name="Cruz Schneider M.P."/>
            <person name="Felipe M.S."/>
            <person name="Hungria M."/>
            <person name="Nicolas M.F."/>
            <person name="Pereira M."/>
            <person name="Montes M.A."/>
            <person name="Cantao M.E."/>
            <person name="Vincentz M."/>
            <person name="Rafael M.S."/>
            <person name="Silverman N."/>
            <person name="Stoco P.H."/>
            <person name="Souza R.C."/>
            <person name="Vicentini R."/>
            <person name="Gazzinelli R.T."/>
            <person name="Neves Rde O."/>
            <person name="Silva R."/>
            <person name="Astolfi-Filho S."/>
            <person name="Maciel T.E."/>
            <person name="Urmenyi T.P."/>
            <person name="Tadei W.P."/>
            <person name="Camargo E.P."/>
            <person name="de Vasconcelos A.T."/>
        </authorList>
    </citation>
    <scope>NUCLEOTIDE SEQUENCE</scope>
</reference>
<dbReference type="PANTHER" id="PTHR10578">
    <property type="entry name" value="S -2-HYDROXY-ACID OXIDASE-RELATED"/>
    <property type="match status" value="1"/>
</dbReference>
<evidence type="ECO:0000256" key="3">
    <source>
        <dbReference type="ARBA" id="ARBA00024042"/>
    </source>
</evidence>
<dbReference type="STRING" id="43151.W5JIN7"/>
<dbReference type="EnsemblMetazoa" id="ADAC004015-RA">
    <property type="protein sequence ID" value="ADAC004015-PA"/>
    <property type="gene ID" value="ADAC004015"/>
</dbReference>
<dbReference type="GO" id="GO:0005782">
    <property type="term" value="C:peroxisomal matrix"/>
    <property type="evidence" value="ECO:0007669"/>
    <property type="project" value="TreeGrafter"/>
</dbReference>
<evidence type="ECO:0000256" key="1">
    <source>
        <dbReference type="ARBA" id="ARBA00001917"/>
    </source>
</evidence>
<accession>W5JIN7</accession>
<evidence type="ECO:0000313" key="6">
    <source>
        <dbReference type="EMBL" id="ETN64247.1"/>
    </source>
</evidence>
<evidence type="ECO:0000313" key="7">
    <source>
        <dbReference type="EnsemblMetazoa" id="ADAC004015-PA"/>
    </source>
</evidence>
<dbReference type="InterPro" id="IPR013785">
    <property type="entry name" value="Aldolase_TIM"/>
</dbReference>
<dbReference type="InterPro" id="IPR012133">
    <property type="entry name" value="Alpha-hydoxy_acid_DH_FMN"/>
</dbReference>
<feature type="compositionally biased region" description="Pro residues" evidence="4">
    <location>
        <begin position="642"/>
        <end position="651"/>
    </location>
</feature>
<dbReference type="VEuPathDB" id="VectorBase:ADAR2_009693"/>
<dbReference type="GO" id="GO:0003973">
    <property type="term" value="F:(S)-2-hydroxy-acid oxidase activity"/>
    <property type="evidence" value="ECO:0007669"/>
    <property type="project" value="TreeGrafter"/>
</dbReference>
<gene>
    <name evidence="6" type="ORF">AND_004015</name>
</gene>